<gene>
    <name evidence="1" type="ORF">THARTR1_08759</name>
</gene>
<sequence>MLVMREAVNNTLRLQLAKDNWDKIDIRAACLCLSGRWTAVVGLKQEPCIEVSKEVQAKAYFTTISYPFIMKASLSWLLYATAASASSHNSHPHPVRAAAAIDASTIQGKWLYGYQGWFRKPGAGVNNHWSADGNTPGPNNIEIDFIPDVSQYPVNCLFNTGLTLPNGQPAKFYDATCDGVVDLHFKWMQQYGIDGVIVQRFLSSINDQSFITILNQVKAAAEKYGRGFIVEYDVSGADSSQGSVANQVLNDYNSKIKPYTTSSAYIHQNGKPVTMVFGIGFQGMKTSAADSLNIANQLKNAGLYVGFGVPEQWAGDVNSNSGFVQAYKAADFISPWTVGGYSAAGYQGFHSSVQVPDSQLLQSLGKKYAPVIFPGTSAYHINGGTNPSAFDYFPRNNGSFFSAQADALTSMAIKPLFIFNAMFDEVNEGTQSMPALKVNQLPTNQKFVGVDNDFPDTSFYLSLGGQKAAAFHAAAQ</sequence>
<dbReference type="Gene3D" id="3.20.20.80">
    <property type="entry name" value="Glycosidases"/>
    <property type="match status" value="1"/>
</dbReference>
<dbReference type="AlphaFoldDB" id="A0A2K0TYD0"/>
<organism evidence="1 2">
    <name type="scientific">Trichoderma harzianum</name>
    <name type="common">Hypocrea lixii</name>
    <dbReference type="NCBI Taxonomy" id="5544"/>
    <lineage>
        <taxon>Eukaryota</taxon>
        <taxon>Fungi</taxon>
        <taxon>Dikarya</taxon>
        <taxon>Ascomycota</taxon>
        <taxon>Pezizomycotina</taxon>
        <taxon>Sordariomycetes</taxon>
        <taxon>Hypocreomycetidae</taxon>
        <taxon>Hypocreales</taxon>
        <taxon>Hypocreaceae</taxon>
        <taxon>Trichoderma</taxon>
    </lineage>
</organism>
<name>A0A2K0TYD0_TRIHA</name>
<comment type="caution">
    <text evidence="1">The sequence shown here is derived from an EMBL/GenBank/DDBJ whole genome shotgun (WGS) entry which is preliminary data.</text>
</comment>
<evidence type="ECO:0000313" key="1">
    <source>
        <dbReference type="EMBL" id="PNP50543.1"/>
    </source>
</evidence>
<protein>
    <submittedName>
        <fullName evidence="1">Uncharacterized protein</fullName>
    </submittedName>
</protein>
<accession>A0A2K0TYD0</accession>
<evidence type="ECO:0000313" key="2">
    <source>
        <dbReference type="Proteomes" id="UP000236290"/>
    </source>
</evidence>
<dbReference type="Proteomes" id="UP000236290">
    <property type="component" value="Unassembled WGS sequence"/>
</dbReference>
<proteinExistence type="predicted"/>
<dbReference type="OrthoDB" id="2589715at2759"/>
<dbReference type="EMBL" id="MTYI01000154">
    <property type="protein sequence ID" value="PNP50543.1"/>
    <property type="molecule type" value="Genomic_DNA"/>
</dbReference>
<dbReference type="CDD" id="cd11576">
    <property type="entry name" value="GH99_GH71_like_2"/>
    <property type="match status" value="1"/>
</dbReference>
<reference evidence="1 2" key="1">
    <citation type="submission" date="2017-02" db="EMBL/GenBank/DDBJ databases">
        <title>Genomes of Trichoderma spp. with biocontrol activity.</title>
        <authorList>
            <person name="Gardiner D."/>
            <person name="Kazan K."/>
            <person name="Vos C."/>
            <person name="Harvey P."/>
        </authorList>
    </citation>
    <scope>NUCLEOTIDE SEQUENCE [LARGE SCALE GENOMIC DNA]</scope>
    <source>
        <strain evidence="1 2">Tr1</strain>
    </source>
</reference>